<evidence type="ECO:0000256" key="3">
    <source>
        <dbReference type="SAM" id="Phobius"/>
    </source>
</evidence>
<dbReference type="GO" id="GO:0020037">
    <property type="term" value="F:heme binding"/>
    <property type="evidence" value="ECO:0007669"/>
    <property type="project" value="InterPro"/>
</dbReference>
<reference evidence="4" key="1">
    <citation type="journal article" date="2023" name="IMA Fungus">
        <title>Comparative genomic study of the Penicillium genus elucidates a diverse pangenome and 15 lateral gene transfer events.</title>
        <authorList>
            <person name="Petersen C."/>
            <person name="Sorensen T."/>
            <person name="Nielsen M.R."/>
            <person name="Sondergaard T.E."/>
            <person name="Sorensen J.L."/>
            <person name="Fitzpatrick D.A."/>
            <person name="Frisvad J.C."/>
            <person name="Nielsen K.L."/>
        </authorList>
    </citation>
    <scope>NUCLEOTIDE SEQUENCE</scope>
    <source>
        <strain evidence="4">IBT 15450</strain>
    </source>
</reference>
<dbReference type="GO" id="GO:0004497">
    <property type="term" value="F:monooxygenase activity"/>
    <property type="evidence" value="ECO:0007669"/>
    <property type="project" value="InterPro"/>
</dbReference>
<organism evidence="4 5">
    <name type="scientific">Penicillium canescens</name>
    <dbReference type="NCBI Taxonomy" id="5083"/>
    <lineage>
        <taxon>Eukaryota</taxon>
        <taxon>Fungi</taxon>
        <taxon>Dikarya</taxon>
        <taxon>Ascomycota</taxon>
        <taxon>Pezizomycotina</taxon>
        <taxon>Eurotiomycetes</taxon>
        <taxon>Eurotiomycetidae</taxon>
        <taxon>Eurotiales</taxon>
        <taxon>Aspergillaceae</taxon>
        <taxon>Penicillium</taxon>
    </lineage>
</organism>
<comment type="caution">
    <text evidence="4">The sequence shown here is derived from an EMBL/GenBank/DDBJ whole genome shotgun (WGS) entry which is preliminary data.</text>
</comment>
<keyword evidence="3" id="KW-1133">Transmembrane helix</keyword>
<feature type="compositionally biased region" description="Polar residues" evidence="2">
    <location>
        <begin position="174"/>
        <end position="183"/>
    </location>
</feature>
<keyword evidence="3" id="KW-0472">Membrane</keyword>
<comment type="similarity">
    <text evidence="1">Belongs to the cytochrome P450 family.</text>
</comment>
<dbReference type="PANTHER" id="PTHR24305:SF166">
    <property type="entry name" value="CYTOCHROME P450 12A4, MITOCHONDRIAL-RELATED"/>
    <property type="match status" value="1"/>
</dbReference>
<evidence type="ECO:0008006" key="6">
    <source>
        <dbReference type="Google" id="ProtNLM"/>
    </source>
</evidence>
<dbReference type="GO" id="GO:0016705">
    <property type="term" value="F:oxidoreductase activity, acting on paired donors, with incorporation or reduction of molecular oxygen"/>
    <property type="evidence" value="ECO:0007669"/>
    <property type="project" value="InterPro"/>
</dbReference>
<keyword evidence="3" id="KW-0812">Transmembrane</keyword>
<dbReference type="Gene3D" id="1.10.630.10">
    <property type="entry name" value="Cytochrome P450"/>
    <property type="match status" value="1"/>
</dbReference>
<dbReference type="GO" id="GO:0005506">
    <property type="term" value="F:iron ion binding"/>
    <property type="evidence" value="ECO:0007669"/>
    <property type="project" value="InterPro"/>
</dbReference>
<accession>A0AAD6I2B3</accession>
<feature type="transmembrane region" description="Helical" evidence="3">
    <location>
        <begin position="6"/>
        <end position="24"/>
    </location>
</feature>
<dbReference type="AlphaFoldDB" id="A0AAD6I2B3"/>
<sequence>MIASFLFGSAVAYNLVMIIYRLHFHSLSRFPGPRLAAATGLYEIYFSAWGPGFFENEIDQLHQKYGPVVRITPDEVHVQEPFNSVNYADSWIKGTRALESGRPLRHTHFQIRKRSISRVRSLIRVEVNQIISGLIEKHQVHKVYSARLPPFIPLSRAHNPVRGDVEDDVPVSDILSTSGTRGN</sequence>
<reference evidence="4" key="2">
    <citation type="submission" date="2023-01" db="EMBL/GenBank/DDBJ databases">
        <authorList>
            <person name="Petersen C."/>
        </authorList>
    </citation>
    <scope>NUCLEOTIDE SEQUENCE</scope>
    <source>
        <strain evidence="4">IBT 15450</strain>
    </source>
</reference>
<evidence type="ECO:0000313" key="4">
    <source>
        <dbReference type="EMBL" id="KAJ6027512.1"/>
    </source>
</evidence>
<dbReference type="EMBL" id="JAQJZL010000015">
    <property type="protein sequence ID" value="KAJ6027512.1"/>
    <property type="molecule type" value="Genomic_DNA"/>
</dbReference>
<dbReference type="InterPro" id="IPR036396">
    <property type="entry name" value="Cyt_P450_sf"/>
</dbReference>
<dbReference type="PANTHER" id="PTHR24305">
    <property type="entry name" value="CYTOCHROME P450"/>
    <property type="match status" value="1"/>
</dbReference>
<feature type="region of interest" description="Disordered" evidence="2">
    <location>
        <begin position="162"/>
        <end position="183"/>
    </location>
</feature>
<evidence type="ECO:0000256" key="1">
    <source>
        <dbReference type="ARBA" id="ARBA00010617"/>
    </source>
</evidence>
<evidence type="ECO:0000256" key="2">
    <source>
        <dbReference type="SAM" id="MobiDB-lite"/>
    </source>
</evidence>
<name>A0AAD6I2B3_PENCN</name>
<dbReference type="InterPro" id="IPR050121">
    <property type="entry name" value="Cytochrome_P450_monoxygenase"/>
</dbReference>
<dbReference type="SUPFAM" id="SSF48264">
    <property type="entry name" value="Cytochrome P450"/>
    <property type="match status" value="1"/>
</dbReference>
<evidence type="ECO:0000313" key="5">
    <source>
        <dbReference type="Proteomes" id="UP001219568"/>
    </source>
</evidence>
<keyword evidence="5" id="KW-1185">Reference proteome</keyword>
<protein>
    <recommendedName>
        <fullName evidence="6">Cytochrome P450</fullName>
    </recommendedName>
</protein>
<gene>
    <name evidence="4" type="ORF">N7460_012329</name>
</gene>
<proteinExistence type="inferred from homology"/>
<dbReference type="Proteomes" id="UP001219568">
    <property type="component" value="Unassembled WGS sequence"/>
</dbReference>